<gene>
    <name evidence="1" type="ORF">SAMN05216576_10644</name>
</gene>
<keyword evidence="2" id="KW-1185">Reference proteome</keyword>
<evidence type="ECO:0000313" key="1">
    <source>
        <dbReference type="EMBL" id="SDC73702.1"/>
    </source>
</evidence>
<proteinExistence type="predicted"/>
<organism evidence="1 2">
    <name type="scientific">Ectopseudomonas chengduensis</name>
    <dbReference type="NCBI Taxonomy" id="489632"/>
    <lineage>
        <taxon>Bacteria</taxon>
        <taxon>Pseudomonadati</taxon>
        <taxon>Pseudomonadota</taxon>
        <taxon>Gammaproteobacteria</taxon>
        <taxon>Pseudomonadales</taxon>
        <taxon>Pseudomonadaceae</taxon>
        <taxon>Ectopseudomonas</taxon>
    </lineage>
</organism>
<protein>
    <submittedName>
        <fullName evidence="1">Uncharacterized protein</fullName>
    </submittedName>
</protein>
<evidence type="ECO:0000313" key="2">
    <source>
        <dbReference type="Proteomes" id="UP000199467"/>
    </source>
</evidence>
<dbReference type="AlphaFoldDB" id="A0A1G6P0G6"/>
<accession>A0A1G6P0G6</accession>
<dbReference type="RefSeq" id="WP_090336673.1">
    <property type="nucleotide sequence ID" value="NZ_FMZQ01000006.1"/>
</dbReference>
<dbReference type="Proteomes" id="UP000199467">
    <property type="component" value="Unassembled WGS sequence"/>
</dbReference>
<sequence>MAQIDRSFIGEGIIYARAYQSQDPLLDIGNCDTFNISFTSDRQTLRNFRGGGGNRNVREIVTDVTSTIGMYDMTATNLARSTRSTVVAVAAGTVTDELRISAGVEGELIPFKHLPDLTQPVTVKTAGDVALQASTDYLLTPHGIIVTANSNIDDTGVKLTYTKRKASAVQMLNGSQVELELLIAGLNDAQSGEPYSLVVRRAKFGLLSELPVFGQEYLRLEGPAELLADPLVTATDLSKFCEMNLVDKAA</sequence>
<reference evidence="2" key="1">
    <citation type="submission" date="2016-10" db="EMBL/GenBank/DDBJ databases">
        <authorList>
            <person name="Varghese N."/>
            <person name="Submissions S."/>
        </authorList>
    </citation>
    <scope>NUCLEOTIDE SEQUENCE [LARGE SCALE GENOMIC DNA]</scope>
    <source>
        <strain evidence="2">DSM 26382</strain>
    </source>
</reference>
<name>A0A1G6P0G6_9GAMM</name>
<dbReference type="EMBL" id="FMZQ01000006">
    <property type="protein sequence ID" value="SDC73702.1"/>
    <property type="molecule type" value="Genomic_DNA"/>
</dbReference>